<dbReference type="Proteomes" id="UP000000268">
    <property type="component" value="Chromosome"/>
</dbReference>
<reference evidence="1 2" key="1">
    <citation type="journal article" date="2008" name="Proc. Natl. Acad. Sci. U.S.A.">
        <title>Niche adaptation and genome expansion in the chlorophyll d-producing cyanobacterium Acaryochloris marina.</title>
        <authorList>
            <person name="Swingley W.D."/>
            <person name="Chen M."/>
            <person name="Cheung P.C."/>
            <person name="Conrad A.L."/>
            <person name="Dejesa L.C."/>
            <person name="Hao J."/>
            <person name="Honchak B.M."/>
            <person name="Karbach L.E."/>
            <person name="Kurdoglu A."/>
            <person name="Lahiri S."/>
            <person name="Mastrian S.D."/>
            <person name="Miyashita H."/>
            <person name="Page L."/>
            <person name="Ramakrishna P."/>
            <person name="Satoh S."/>
            <person name="Sattley W.M."/>
            <person name="Shimada Y."/>
            <person name="Taylor H.L."/>
            <person name="Tomo T."/>
            <person name="Tsuchiya T."/>
            <person name="Wang Z.T."/>
            <person name="Raymond J."/>
            <person name="Mimuro M."/>
            <person name="Blankenship R.E."/>
            <person name="Touchman J.W."/>
        </authorList>
    </citation>
    <scope>NUCLEOTIDE SEQUENCE [LARGE SCALE GENOMIC DNA]</scope>
    <source>
        <strain evidence="2">MBIC 11017</strain>
    </source>
</reference>
<sequence>MPTYLREIILKVSKNFNDDAFLKKKLIKEMSQFSGLKMTLHQPLTQRI</sequence>
<accession>B0CFY7</accession>
<dbReference type="AlphaFoldDB" id="B0CFY7"/>
<dbReference type="HOGENOM" id="CLU_3148199_0_0_3"/>
<dbReference type="KEGG" id="amr:AM1_4457"/>
<dbReference type="EMBL" id="CP000828">
    <property type="protein sequence ID" value="ABW29434.1"/>
    <property type="molecule type" value="Genomic_DNA"/>
</dbReference>
<name>B0CFY7_ACAM1</name>
<evidence type="ECO:0000313" key="1">
    <source>
        <dbReference type="EMBL" id="ABW29434.1"/>
    </source>
</evidence>
<keyword evidence="2" id="KW-1185">Reference proteome</keyword>
<protein>
    <submittedName>
        <fullName evidence="1">Uncharacterized protein</fullName>
    </submittedName>
</protein>
<organism evidence="1 2">
    <name type="scientific">Acaryochloris marina (strain MBIC 11017)</name>
    <dbReference type="NCBI Taxonomy" id="329726"/>
    <lineage>
        <taxon>Bacteria</taxon>
        <taxon>Bacillati</taxon>
        <taxon>Cyanobacteriota</taxon>
        <taxon>Cyanophyceae</taxon>
        <taxon>Acaryochloridales</taxon>
        <taxon>Acaryochloridaceae</taxon>
        <taxon>Acaryochloris</taxon>
    </lineage>
</organism>
<dbReference type="STRING" id="329726.AM1_4457"/>
<proteinExistence type="predicted"/>
<gene>
    <name evidence="1" type="ordered locus">AM1_4457</name>
</gene>
<evidence type="ECO:0000313" key="2">
    <source>
        <dbReference type="Proteomes" id="UP000000268"/>
    </source>
</evidence>